<evidence type="ECO:0000313" key="2">
    <source>
        <dbReference type="Proteomes" id="UP000002640"/>
    </source>
</evidence>
<protein>
    <recommendedName>
        <fullName evidence="3">Reverse transcriptase RNase H-like domain-containing protein</fullName>
    </recommendedName>
</protein>
<sequence>KKDTFVIVKTSKCAGYLVRRPTGFSLYTNHRSLRSIFCVHDHILGSLRTS</sequence>
<dbReference type="RefSeq" id="XP_009534687.1">
    <property type="nucleotide sequence ID" value="XM_009536392.1"/>
</dbReference>
<dbReference type="AlphaFoldDB" id="G5A2D5"/>
<dbReference type="EMBL" id="JH159159">
    <property type="protein sequence ID" value="EGZ09826.1"/>
    <property type="molecule type" value="Genomic_DNA"/>
</dbReference>
<evidence type="ECO:0008006" key="3">
    <source>
        <dbReference type="Google" id="ProtNLM"/>
    </source>
</evidence>
<dbReference type="GeneID" id="20660517"/>
<gene>
    <name evidence="1" type="ORF">PHYSODRAFT_522468</name>
</gene>
<dbReference type="InParanoid" id="G5A2D5"/>
<organism evidence="1 2">
    <name type="scientific">Phytophthora sojae (strain P6497)</name>
    <name type="common">Soybean stem and root rot agent</name>
    <name type="synonym">Phytophthora megasperma f. sp. glycines</name>
    <dbReference type="NCBI Taxonomy" id="1094619"/>
    <lineage>
        <taxon>Eukaryota</taxon>
        <taxon>Sar</taxon>
        <taxon>Stramenopiles</taxon>
        <taxon>Oomycota</taxon>
        <taxon>Peronosporomycetes</taxon>
        <taxon>Peronosporales</taxon>
        <taxon>Peronosporaceae</taxon>
        <taxon>Phytophthora</taxon>
    </lineage>
</organism>
<proteinExistence type="predicted"/>
<name>G5A2D5_PHYSP</name>
<accession>G5A2D5</accession>
<dbReference type="Proteomes" id="UP000002640">
    <property type="component" value="Unassembled WGS sequence"/>
</dbReference>
<evidence type="ECO:0000313" key="1">
    <source>
        <dbReference type="EMBL" id="EGZ09826.1"/>
    </source>
</evidence>
<feature type="non-terminal residue" evidence="1">
    <location>
        <position position="1"/>
    </location>
</feature>
<keyword evidence="2" id="KW-1185">Reference proteome</keyword>
<dbReference type="KEGG" id="psoj:PHYSODRAFT_522468"/>
<reference evidence="1 2" key="1">
    <citation type="journal article" date="2006" name="Science">
        <title>Phytophthora genome sequences uncover evolutionary origins and mechanisms of pathogenesis.</title>
        <authorList>
            <person name="Tyler B.M."/>
            <person name="Tripathy S."/>
            <person name="Zhang X."/>
            <person name="Dehal P."/>
            <person name="Jiang R.H."/>
            <person name="Aerts A."/>
            <person name="Arredondo F.D."/>
            <person name="Baxter L."/>
            <person name="Bensasson D."/>
            <person name="Beynon J.L."/>
            <person name="Chapman J."/>
            <person name="Damasceno C.M."/>
            <person name="Dorrance A.E."/>
            <person name="Dou D."/>
            <person name="Dickerman A.W."/>
            <person name="Dubchak I.L."/>
            <person name="Garbelotto M."/>
            <person name="Gijzen M."/>
            <person name="Gordon S.G."/>
            <person name="Govers F."/>
            <person name="Grunwald N.J."/>
            <person name="Huang W."/>
            <person name="Ivors K.L."/>
            <person name="Jones R.W."/>
            <person name="Kamoun S."/>
            <person name="Krampis K."/>
            <person name="Lamour K.H."/>
            <person name="Lee M.K."/>
            <person name="McDonald W.H."/>
            <person name="Medina M."/>
            <person name="Meijer H.J."/>
            <person name="Nordberg E.K."/>
            <person name="Maclean D.J."/>
            <person name="Ospina-Giraldo M.D."/>
            <person name="Morris P.F."/>
            <person name="Phuntumart V."/>
            <person name="Putnam N.H."/>
            <person name="Rash S."/>
            <person name="Rose J.K."/>
            <person name="Sakihama Y."/>
            <person name="Salamov A.A."/>
            <person name="Savidor A."/>
            <person name="Scheuring C.F."/>
            <person name="Smith B.M."/>
            <person name="Sobral B.W."/>
            <person name="Terry A."/>
            <person name="Torto-Alalibo T.A."/>
            <person name="Win J."/>
            <person name="Xu Z."/>
            <person name="Zhang H."/>
            <person name="Grigoriev I.V."/>
            <person name="Rokhsar D.S."/>
            <person name="Boore J.L."/>
        </authorList>
    </citation>
    <scope>NUCLEOTIDE SEQUENCE [LARGE SCALE GENOMIC DNA]</scope>
    <source>
        <strain evidence="1 2">P6497</strain>
    </source>
</reference>